<name>A0AAN6EWC9_EXODE</name>
<feature type="compositionally biased region" description="Polar residues" evidence="1">
    <location>
        <begin position="518"/>
        <end position="530"/>
    </location>
</feature>
<dbReference type="AlphaFoldDB" id="A0AAN6EWC9"/>
<feature type="region of interest" description="Disordered" evidence="1">
    <location>
        <begin position="711"/>
        <end position="734"/>
    </location>
</feature>
<sequence>MDLDPRPFESVNVGMTNVEAGEDRFSNHGIFYPPPIAYWRNNLTALSQRYNLYFIATRNAIVVYKPEFPFQRLGRVPCLMILPTLANPDAQGYIDPRSPHDINHLIVGDLGTQEILLCATDSGNVTAYYTKSLEEAIRNGSYTYCPALRNDRVQVREFFAQWVHESAWGLSIHTQARMIAVSANTAYHVQTGDPSSKITVFAFALTEEGEEKGTEEKIEKAVEDEVADSGGDDPVDATSKDNGNTRQLEWQEWECDGSNQFPPPRNKNYKIILGGIDGHDFNVPSISFVNSDLDVEGKWLLSTDIGGEMKMWQIWQGKCFKSWDLAEKRSRSAFFRRREGGWLVAALDPRAFRLAETMDEFCGHFKAPQYHGHVGESYDITHIVRVRTPGNSAAFPAVDTPFEEDSGDEDDHESAGSWSDMDQSDIHDDDVTLDEFATVADAFSSADMPSITESPYSQHETADQGTGVMQIQASESDADGDVFAFLEAETSSSDSSTAIASDDGDLESAVSHNIPDSGRSSSPGEQGNTMSLILSTAPGQADISHDNSQEAMSHIDERGESYVRGFGRFGHGTYDTRSKFRFSSVSKSHLEATPPSIPVLQCSASNLRLIMAPEADSAHVFCANILKQILPREIEESRQAHLDRLNMMQHIPELGLVIVASQLGRCAICTLTKSHKTGTLGLRVDWTLPTQKQEARRLRPSLPLLGIATSPIQGHSKREAHPSNHRPDTPVKWGVDNTVDGVPTTFDPNIIVVRESVPDQDYTGVQNIEKAPGSGDDISEHRLKRKRPSFDSDTEPGSAISIESSAWETPSSVESWQATGSSRRYRLMLTYMDMTVLTYEIWRGVERQDIQQAEVSALDLVD</sequence>
<feature type="compositionally biased region" description="Low complexity" evidence="1">
    <location>
        <begin position="489"/>
        <end position="501"/>
    </location>
</feature>
<comment type="caution">
    <text evidence="2">The sequence shown here is derived from an EMBL/GenBank/DDBJ whole genome shotgun (WGS) entry which is preliminary data.</text>
</comment>
<protein>
    <submittedName>
        <fullName evidence="2">Uncharacterized protein</fullName>
    </submittedName>
</protein>
<feature type="compositionally biased region" description="Acidic residues" evidence="1">
    <location>
        <begin position="401"/>
        <end position="412"/>
    </location>
</feature>
<evidence type="ECO:0000256" key="1">
    <source>
        <dbReference type="SAM" id="MobiDB-lite"/>
    </source>
</evidence>
<dbReference type="Proteomes" id="UP001161757">
    <property type="component" value="Unassembled WGS sequence"/>
</dbReference>
<feature type="region of interest" description="Disordered" evidence="1">
    <location>
        <begin position="765"/>
        <end position="797"/>
    </location>
</feature>
<feature type="region of interest" description="Disordered" evidence="1">
    <location>
        <begin position="489"/>
        <end position="530"/>
    </location>
</feature>
<dbReference type="EMBL" id="JAJGCB010000004">
    <property type="protein sequence ID" value="KAJ8992855.1"/>
    <property type="molecule type" value="Genomic_DNA"/>
</dbReference>
<feature type="compositionally biased region" description="Acidic residues" evidence="1">
    <location>
        <begin position="224"/>
        <end position="235"/>
    </location>
</feature>
<feature type="compositionally biased region" description="Polar residues" evidence="1">
    <location>
        <begin position="451"/>
        <end position="466"/>
    </location>
</feature>
<proteinExistence type="predicted"/>
<evidence type="ECO:0000313" key="2">
    <source>
        <dbReference type="EMBL" id="KAJ8992855.1"/>
    </source>
</evidence>
<feature type="region of interest" description="Disordered" evidence="1">
    <location>
        <begin position="394"/>
        <end position="426"/>
    </location>
</feature>
<feature type="region of interest" description="Disordered" evidence="1">
    <location>
        <begin position="444"/>
        <end position="466"/>
    </location>
</feature>
<dbReference type="Pfam" id="PF08728">
    <property type="entry name" value="CRT10"/>
    <property type="match status" value="2"/>
</dbReference>
<dbReference type="InterPro" id="IPR014839">
    <property type="entry name" value="Crt10"/>
</dbReference>
<organism evidence="2 3">
    <name type="scientific">Exophiala dermatitidis</name>
    <name type="common">Black yeast-like fungus</name>
    <name type="synonym">Wangiella dermatitidis</name>
    <dbReference type="NCBI Taxonomy" id="5970"/>
    <lineage>
        <taxon>Eukaryota</taxon>
        <taxon>Fungi</taxon>
        <taxon>Dikarya</taxon>
        <taxon>Ascomycota</taxon>
        <taxon>Pezizomycotina</taxon>
        <taxon>Eurotiomycetes</taxon>
        <taxon>Chaetothyriomycetidae</taxon>
        <taxon>Chaetothyriales</taxon>
        <taxon>Herpotrichiellaceae</taxon>
        <taxon>Exophiala</taxon>
    </lineage>
</organism>
<feature type="compositionally biased region" description="Basic and acidic residues" evidence="1">
    <location>
        <begin position="211"/>
        <end position="223"/>
    </location>
</feature>
<feature type="region of interest" description="Disordered" evidence="1">
    <location>
        <begin position="211"/>
        <end position="242"/>
    </location>
</feature>
<accession>A0AAN6EWC9</accession>
<evidence type="ECO:0000313" key="3">
    <source>
        <dbReference type="Proteomes" id="UP001161757"/>
    </source>
</evidence>
<gene>
    <name evidence="2" type="ORF">HRR80_002900</name>
</gene>
<reference evidence="2" key="1">
    <citation type="submission" date="2023-01" db="EMBL/GenBank/DDBJ databases">
        <title>Exophiala dermititidis isolated from Cystic Fibrosis Patient.</title>
        <authorList>
            <person name="Kurbessoian T."/>
            <person name="Crocker A."/>
            <person name="Murante D."/>
            <person name="Hogan D.A."/>
            <person name="Stajich J.E."/>
        </authorList>
    </citation>
    <scope>NUCLEOTIDE SEQUENCE</scope>
    <source>
        <strain evidence="2">Ex8</strain>
    </source>
</reference>
<feature type="compositionally biased region" description="Basic and acidic residues" evidence="1">
    <location>
        <begin position="716"/>
        <end position="729"/>
    </location>
</feature>